<gene>
    <name evidence="25" type="ORF">SAMN05660642_00071</name>
</gene>
<evidence type="ECO:0000313" key="26">
    <source>
        <dbReference type="Proteomes" id="UP000198680"/>
    </source>
</evidence>
<dbReference type="AlphaFoldDB" id="A0A1G9KLD3"/>
<evidence type="ECO:0000256" key="13">
    <source>
        <dbReference type="ARBA" id="ARBA00022840"/>
    </source>
</evidence>
<dbReference type="PANTHER" id="PTHR44936:SF9">
    <property type="entry name" value="SENSOR PROTEIN CREC"/>
    <property type="match status" value="1"/>
</dbReference>
<dbReference type="GO" id="GO:0004721">
    <property type="term" value="F:phosphoprotein phosphatase activity"/>
    <property type="evidence" value="ECO:0007669"/>
    <property type="project" value="UniProtKB-KW"/>
</dbReference>
<dbReference type="InterPro" id="IPR050980">
    <property type="entry name" value="2C_sensor_his_kinase"/>
</dbReference>
<evidence type="ECO:0000256" key="11">
    <source>
        <dbReference type="ARBA" id="ARBA00022777"/>
    </source>
</evidence>
<keyword evidence="7" id="KW-0597">Phosphoprotein</keyword>
<feature type="domain" description="HAMP" evidence="24">
    <location>
        <begin position="161"/>
        <end position="213"/>
    </location>
</feature>
<dbReference type="CDD" id="cd06225">
    <property type="entry name" value="HAMP"/>
    <property type="match status" value="1"/>
</dbReference>
<keyword evidence="16" id="KW-0472">Membrane</keyword>
<proteinExistence type="predicted"/>
<evidence type="ECO:0000256" key="9">
    <source>
        <dbReference type="ARBA" id="ARBA00022692"/>
    </source>
</evidence>
<dbReference type="PROSITE" id="PS50885">
    <property type="entry name" value="HAMP"/>
    <property type="match status" value="1"/>
</dbReference>
<dbReference type="Proteomes" id="UP000198680">
    <property type="component" value="Unassembled WGS sequence"/>
</dbReference>
<dbReference type="GO" id="GO:0000155">
    <property type="term" value="F:phosphorelay sensor kinase activity"/>
    <property type="evidence" value="ECO:0007669"/>
    <property type="project" value="InterPro"/>
</dbReference>
<comment type="subcellular location">
    <subcellularLocation>
        <location evidence="4">Cell membrane</location>
        <topology evidence="4">Multi-pass membrane protein</topology>
    </subcellularLocation>
</comment>
<keyword evidence="16" id="KW-1133">Transmembrane helix</keyword>
<dbReference type="InterPro" id="IPR005467">
    <property type="entry name" value="His_kinase_dom"/>
</dbReference>
<dbReference type="Gene3D" id="1.10.287.130">
    <property type="match status" value="1"/>
</dbReference>
<evidence type="ECO:0000256" key="21">
    <source>
        <dbReference type="ARBA" id="ARBA00040454"/>
    </source>
</evidence>
<dbReference type="PROSITE" id="PS50109">
    <property type="entry name" value="HIS_KIN"/>
    <property type="match status" value="1"/>
</dbReference>
<dbReference type="SUPFAM" id="SSF55874">
    <property type="entry name" value="ATPase domain of HSP90 chaperone/DNA topoisomerase II/histidine kinase"/>
    <property type="match status" value="1"/>
</dbReference>
<evidence type="ECO:0000256" key="20">
    <source>
        <dbReference type="ARBA" id="ARBA00023211"/>
    </source>
</evidence>
<reference evidence="26" key="1">
    <citation type="submission" date="2016-10" db="EMBL/GenBank/DDBJ databases">
        <authorList>
            <person name="Varghese N."/>
            <person name="Submissions S."/>
        </authorList>
    </citation>
    <scope>NUCLEOTIDE SEQUENCE [LARGE SCALE GENOMIC DNA]</scope>
    <source>
        <strain evidence="26">DSM 45419</strain>
    </source>
</reference>
<dbReference type="SMART" id="SM00304">
    <property type="entry name" value="HAMP"/>
    <property type="match status" value="1"/>
</dbReference>
<keyword evidence="13" id="KW-0067">ATP-binding</keyword>
<keyword evidence="19" id="KW-0843">Virulence</keyword>
<dbReference type="OrthoDB" id="3206505at2"/>
<dbReference type="RefSeq" id="WP_091212408.1">
    <property type="nucleotide sequence ID" value="NZ_FNHE01000001.1"/>
</dbReference>
<organism evidence="25 26">
    <name type="scientific">Geodermatophilus siccatus</name>
    <dbReference type="NCBI Taxonomy" id="1137991"/>
    <lineage>
        <taxon>Bacteria</taxon>
        <taxon>Bacillati</taxon>
        <taxon>Actinomycetota</taxon>
        <taxon>Actinomycetes</taxon>
        <taxon>Geodermatophilales</taxon>
        <taxon>Geodermatophilaceae</taxon>
        <taxon>Geodermatophilus</taxon>
    </lineage>
</organism>
<keyword evidence="6" id="KW-1003">Cell membrane</keyword>
<keyword evidence="10" id="KW-0547">Nucleotide-binding</keyword>
<keyword evidence="8" id="KW-0808">Transferase</keyword>
<evidence type="ECO:0000256" key="10">
    <source>
        <dbReference type="ARBA" id="ARBA00022741"/>
    </source>
</evidence>
<evidence type="ECO:0000256" key="18">
    <source>
        <dbReference type="ARBA" id="ARBA00023016"/>
    </source>
</evidence>
<dbReference type="PANTHER" id="PTHR44936">
    <property type="entry name" value="SENSOR PROTEIN CREC"/>
    <property type="match status" value="1"/>
</dbReference>
<dbReference type="STRING" id="1137991.SAMN05660642_00071"/>
<keyword evidence="9" id="KW-0812">Transmembrane</keyword>
<dbReference type="InterPro" id="IPR036097">
    <property type="entry name" value="HisK_dim/P_sf"/>
</dbReference>
<dbReference type="InterPro" id="IPR004358">
    <property type="entry name" value="Sig_transdc_His_kin-like_C"/>
</dbReference>
<keyword evidence="14" id="KW-0460">Magnesium</keyword>
<evidence type="ECO:0000256" key="6">
    <source>
        <dbReference type="ARBA" id="ARBA00022475"/>
    </source>
</evidence>
<evidence type="ECO:0000259" key="23">
    <source>
        <dbReference type="PROSITE" id="PS50109"/>
    </source>
</evidence>
<evidence type="ECO:0000256" key="14">
    <source>
        <dbReference type="ARBA" id="ARBA00022842"/>
    </source>
</evidence>
<sequence>MRRRITLLVAATTSVVLLAFLLPASALVARVAEARALDAGRVQLQLLVPTVGLDAREEVVAGPLALSDGRRLAVRWSDGTWLGTVGVLGDDPAPAGAEQRETDEGTYLLQPVRREGGTAVLEVFVPAAELRAGVPGTRSVLAGLGLALLLLALLVADRVARSLTRPVTELATTAHRLSGGDLSARVTPSGPADVREVGAAVNRLAGRIGELLADEREAAADLAHRLRTPLTALRLDVEALPAADRERLAADVDALGRGVDEVIAEARRPVREGLGAGCDAAAVVAERVLFWAVLAEEERRPLTVDVPEGPFPVRVAGADLRAAVDAVLGNVFAHTPEGIGLHVAVRLREGGGAVVTVRDDGPGLPVAAVARGRSGSGSTGLGLDIARRTAEGSGGALRLASASGGTQVTLEFGAPPA</sequence>
<dbReference type="EMBL" id="FNHE01000001">
    <property type="protein sequence ID" value="SDL50630.1"/>
    <property type="molecule type" value="Genomic_DNA"/>
</dbReference>
<protein>
    <recommendedName>
        <fullName evidence="21">Signal transduction histidine-protein kinase/phosphatase MprB</fullName>
        <ecNumber evidence="5">2.7.13.3</ecNumber>
    </recommendedName>
    <alternativeName>
        <fullName evidence="22">Mycobacterial persistence regulator B</fullName>
    </alternativeName>
</protein>
<keyword evidence="15" id="KW-0904">Protein phosphatase</keyword>
<feature type="domain" description="Histidine kinase" evidence="23">
    <location>
        <begin position="221"/>
        <end position="416"/>
    </location>
</feature>
<dbReference type="CDD" id="cd00082">
    <property type="entry name" value="HisKA"/>
    <property type="match status" value="1"/>
</dbReference>
<evidence type="ECO:0000256" key="1">
    <source>
        <dbReference type="ARBA" id="ARBA00000085"/>
    </source>
</evidence>
<dbReference type="InterPro" id="IPR003661">
    <property type="entry name" value="HisK_dim/P_dom"/>
</dbReference>
<evidence type="ECO:0000256" key="4">
    <source>
        <dbReference type="ARBA" id="ARBA00004651"/>
    </source>
</evidence>
<dbReference type="Pfam" id="PF02518">
    <property type="entry name" value="HATPase_c"/>
    <property type="match status" value="1"/>
</dbReference>
<keyword evidence="20" id="KW-0464">Manganese</keyword>
<dbReference type="InterPro" id="IPR036890">
    <property type="entry name" value="HATPase_C_sf"/>
</dbReference>
<evidence type="ECO:0000313" key="25">
    <source>
        <dbReference type="EMBL" id="SDL50630.1"/>
    </source>
</evidence>
<comment type="catalytic activity">
    <reaction evidence="1">
        <text>ATP + protein L-histidine = ADP + protein N-phospho-L-histidine.</text>
        <dbReference type="EC" id="2.7.13.3"/>
    </reaction>
</comment>
<comment type="cofactor">
    <cofactor evidence="2">
        <name>Mn(2+)</name>
        <dbReference type="ChEBI" id="CHEBI:29035"/>
    </cofactor>
</comment>
<evidence type="ECO:0000256" key="2">
    <source>
        <dbReference type="ARBA" id="ARBA00001936"/>
    </source>
</evidence>
<dbReference type="Gene3D" id="3.30.565.10">
    <property type="entry name" value="Histidine kinase-like ATPase, C-terminal domain"/>
    <property type="match status" value="1"/>
</dbReference>
<dbReference type="InterPro" id="IPR003594">
    <property type="entry name" value="HATPase_dom"/>
</dbReference>
<name>A0A1G9KLD3_9ACTN</name>
<keyword evidence="12" id="KW-0378">Hydrolase</keyword>
<accession>A0A1G9KLD3</accession>
<dbReference type="PRINTS" id="PR00344">
    <property type="entry name" value="BCTRLSENSOR"/>
</dbReference>
<evidence type="ECO:0000256" key="5">
    <source>
        <dbReference type="ARBA" id="ARBA00012438"/>
    </source>
</evidence>
<evidence type="ECO:0000256" key="3">
    <source>
        <dbReference type="ARBA" id="ARBA00001946"/>
    </source>
</evidence>
<evidence type="ECO:0000256" key="16">
    <source>
        <dbReference type="ARBA" id="ARBA00022989"/>
    </source>
</evidence>
<evidence type="ECO:0000259" key="24">
    <source>
        <dbReference type="PROSITE" id="PS50885"/>
    </source>
</evidence>
<dbReference type="Pfam" id="PF00672">
    <property type="entry name" value="HAMP"/>
    <property type="match status" value="1"/>
</dbReference>
<keyword evidence="17" id="KW-0902">Two-component regulatory system</keyword>
<evidence type="ECO:0000256" key="15">
    <source>
        <dbReference type="ARBA" id="ARBA00022912"/>
    </source>
</evidence>
<evidence type="ECO:0000256" key="17">
    <source>
        <dbReference type="ARBA" id="ARBA00023012"/>
    </source>
</evidence>
<dbReference type="EC" id="2.7.13.3" evidence="5"/>
<dbReference type="GO" id="GO:0005886">
    <property type="term" value="C:plasma membrane"/>
    <property type="evidence" value="ECO:0007669"/>
    <property type="project" value="UniProtKB-SubCell"/>
</dbReference>
<dbReference type="InterPro" id="IPR003660">
    <property type="entry name" value="HAMP_dom"/>
</dbReference>
<comment type="cofactor">
    <cofactor evidence="3">
        <name>Mg(2+)</name>
        <dbReference type="ChEBI" id="CHEBI:18420"/>
    </cofactor>
</comment>
<dbReference type="GO" id="GO:0005524">
    <property type="term" value="F:ATP binding"/>
    <property type="evidence" value="ECO:0007669"/>
    <property type="project" value="UniProtKB-KW"/>
</dbReference>
<evidence type="ECO:0000256" key="8">
    <source>
        <dbReference type="ARBA" id="ARBA00022679"/>
    </source>
</evidence>
<keyword evidence="26" id="KW-1185">Reference proteome</keyword>
<dbReference type="SUPFAM" id="SSF158472">
    <property type="entry name" value="HAMP domain-like"/>
    <property type="match status" value="1"/>
</dbReference>
<evidence type="ECO:0000256" key="19">
    <source>
        <dbReference type="ARBA" id="ARBA00023026"/>
    </source>
</evidence>
<evidence type="ECO:0000256" key="22">
    <source>
        <dbReference type="ARBA" id="ARBA00041776"/>
    </source>
</evidence>
<keyword evidence="18" id="KW-0346">Stress response</keyword>
<dbReference type="SMART" id="SM00387">
    <property type="entry name" value="HATPase_c"/>
    <property type="match status" value="1"/>
</dbReference>
<evidence type="ECO:0000256" key="7">
    <source>
        <dbReference type="ARBA" id="ARBA00022553"/>
    </source>
</evidence>
<dbReference type="SUPFAM" id="SSF47384">
    <property type="entry name" value="Homodimeric domain of signal transducing histidine kinase"/>
    <property type="match status" value="1"/>
</dbReference>
<evidence type="ECO:0000256" key="12">
    <source>
        <dbReference type="ARBA" id="ARBA00022801"/>
    </source>
</evidence>
<keyword evidence="11 25" id="KW-0418">Kinase</keyword>